<dbReference type="Pfam" id="PF17338">
    <property type="entry name" value="GP88"/>
    <property type="match status" value="1"/>
</dbReference>
<evidence type="ECO:0000313" key="3">
    <source>
        <dbReference type="Proteomes" id="UP000028534"/>
    </source>
</evidence>
<dbReference type="EMBL" id="JGVR01000020">
    <property type="protein sequence ID" value="KEZ17680.1"/>
    <property type="molecule type" value="Genomic_DNA"/>
</dbReference>
<evidence type="ECO:0000313" key="2">
    <source>
        <dbReference type="EMBL" id="KEZ17680.1"/>
    </source>
</evidence>
<dbReference type="InterPro" id="IPR020290">
    <property type="entry name" value="Gp88"/>
</dbReference>
<organism evidence="2 3">
    <name type="scientific">Sphingobium yanoikuyae</name>
    <name type="common">Sphingomonas yanoikuyae</name>
    <dbReference type="NCBI Taxonomy" id="13690"/>
    <lineage>
        <taxon>Bacteria</taxon>
        <taxon>Pseudomonadati</taxon>
        <taxon>Pseudomonadota</taxon>
        <taxon>Alphaproteobacteria</taxon>
        <taxon>Sphingomonadales</taxon>
        <taxon>Sphingomonadaceae</taxon>
        <taxon>Sphingobium</taxon>
    </lineage>
</organism>
<name>A0A084EI88_SPHYA</name>
<feature type="domain" description="Gene product 88" evidence="1">
    <location>
        <begin position="81"/>
        <end position="184"/>
    </location>
</feature>
<dbReference type="Proteomes" id="UP000028534">
    <property type="component" value="Unassembled WGS sequence"/>
</dbReference>
<evidence type="ECO:0000259" key="1">
    <source>
        <dbReference type="Pfam" id="PF17338"/>
    </source>
</evidence>
<gene>
    <name evidence="2" type="ORF">CP98_03163</name>
</gene>
<comment type="caution">
    <text evidence="2">The sequence shown here is derived from an EMBL/GenBank/DDBJ whole genome shotgun (WGS) entry which is preliminary data.</text>
</comment>
<protein>
    <recommendedName>
        <fullName evidence="1">Gene product 88 domain-containing protein</fullName>
    </recommendedName>
</protein>
<sequence length="256" mass="28538">MTGPLVRRLAASSMSRFPSIKPKQSGVVLVPGHSAEVEGRSLFPTTVNTVDDPRVKRLLKSGHNSRKIGRRVEKGRLTMAPIFTLTLEERKTCPRSCKTWRSCYGNGMPYAQRLVHGPQFEAMLWAALADLQRKHPRGFLVRLHVLGDFYSVEYVDLWAEALVAFPALNVFGFTARNPVSDPIGQAIDRVASSNWLRFAVRWSGKSGDRFASRVIPDGETEDPDAITCPAQIGKAENCARCALCWQSTRSIAFLRH</sequence>
<dbReference type="PATRIC" id="fig|13690.10.peg.3242"/>
<dbReference type="eggNOG" id="ENOG5032KN6">
    <property type="taxonomic scope" value="Bacteria"/>
</dbReference>
<dbReference type="AlphaFoldDB" id="A0A084EI88"/>
<dbReference type="RefSeq" id="WP_037520770.1">
    <property type="nucleotide sequence ID" value="NZ_JGVR01000020.1"/>
</dbReference>
<reference evidence="2 3" key="1">
    <citation type="submission" date="2014-03" db="EMBL/GenBank/DDBJ databases">
        <title>Genome sequence of Sphingobium yanoikuyae B1.</title>
        <authorList>
            <person name="Gan H.M."/>
            <person name="Gan H.Y."/>
            <person name="Savka M.A."/>
        </authorList>
    </citation>
    <scope>NUCLEOTIDE SEQUENCE [LARGE SCALE GENOMIC DNA]</scope>
    <source>
        <strain evidence="2 3">B1</strain>
    </source>
</reference>
<accession>A0A084EI88</accession>
<proteinExistence type="predicted"/>